<proteinExistence type="predicted"/>
<evidence type="ECO:0000259" key="1">
    <source>
        <dbReference type="Pfam" id="PF01408"/>
    </source>
</evidence>
<dbReference type="PANTHER" id="PTHR43818">
    <property type="entry name" value="BCDNA.GH03377"/>
    <property type="match status" value="1"/>
</dbReference>
<dbReference type="InterPro" id="IPR000683">
    <property type="entry name" value="Gfo/Idh/MocA-like_OxRdtase_N"/>
</dbReference>
<dbReference type="EMBL" id="JACCCW010000002">
    <property type="protein sequence ID" value="NYF80783.1"/>
    <property type="molecule type" value="Genomic_DNA"/>
</dbReference>
<accession>A0A7Y9PJ00</accession>
<dbReference type="InterPro" id="IPR050463">
    <property type="entry name" value="Gfo/Idh/MocA_oxidrdct_glycsds"/>
</dbReference>
<dbReference type="Proteomes" id="UP000589520">
    <property type="component" value="Unassembled WGS sequence"/>
</dbReference>
<evidence type="ECO:0000259" key="2">
    <source>
        <dbReference type="Pfam" id="PF22725"/>
    </source>
</evidence>
<dbReference type="Pfam" id="PF01408">
    <property type="entry name" value="GFO_IDH_MocA"/>
    <property type="match status" value="1"/>
</dbReference>
<dbReference type="Pfam" id="PF22725">
    <property type="entry name" value="GFO_IDH_MocA_C3"/>
    <property type="match status" value="1"/>
</dbReference>
<gene>
    <name evidence="3" type="ORF">HDF17_003103</name>
</gene>
<feature type="domain" description="Gfo/Idh/MocA-like oxidoreductase N-terminal" evidence="1">
    <location>
        <begin position="18"/>
        <end position="137"/>
    </location>
</feature>
<name>A0A7Y9PJ00_9BACT</name>
<dbReference type="SUPFAM" id="SSF55347">
    <property type="entry name" value="Glyceraldehyde-3-phosphate dehydrogenase-like, C-terminal domain"/>
    <property type="match status" value="1"/>
</dbReference>
<organism evidence="3 4">
    <name type="scientific">Granulicella arctica</name>
    <dbReference type="NCBI Taxonomy" id="940613"/>
    <lineage>
        <taxon>Bacteria</taxon>
        <taxon>Pseudomonadati</taxon>
        <taxon>Acidobacteriota</taxon>
        <taxon>Terriglobia</taxon>
        <taxon>Terriglobales</taxon>
        <taxon>Acidobacteriaceae</taxon>
        <taxon>Granulicella</taxon>
    </lineage>
</organism>
<sequence>MSSSAVAQALGAAVKPVRLGVIGAGSRGQEVMRQFLHLPGVSVRAVCDVYPPRQQEVNRLVGAEVPFVPKYEDLLNRTDLDAVLIASPLAFHAEHVIAAAKSGIPIYGEKALAFQPAECQQVVDHLVQSKTLYQVGHQYRYASWAQESYRRIRAGHIGRPTHIYAYWHRNGNWRRPVPAHDPDGRLEHLINWRLYRESSGGLVTELGSHHLDMANWIFGEIPSSVIGTSSICRYHDGRTVGDNTIASFNYSEGRKLFFSSITDNAKNGNELWVYGDEGSVQITMEDATFYYENKKQSSVHAPSGKTVVQNGIVTGASYSTHGEMPYRGEGERIGTLDHEDSTLTAVRSFIEAVRGEHAVEADAYVGYGSAIACAVAHDAVLTEAKATIPPLRRQA</sequence>
<comment type="caution">
    <text evidence="3">The sequence shown here is derived from an EMBL/GenBank/DDBJ whole genome shotgun (WGS) entry which is preliminary data.</text>
</comment>
<dbReference type="InterPro" id="IPR036291">
    <property type="entry name" value="NAD(P)-bd_dom_sf"/>
</dbReference>
<dbReference type="InterPro" id="IPR055170">
    <property type="entry name" value="GFO_IDH_MocA-like_dom"/>
</dbReference>
<reference evidence="3 4" key="1">
    <citation type="submission" date="2020-07" db="EMBL/GenBank/DDBJ databases">
        <title>Genomic Encyclopedia of Type Strains, Phase IV (KMG-V): Genome sequencing to study the core and pangenomes of soil and plant-associated prokaryotes.</title>
        <authorList>
            <person name="Whitman W."/>
        </authorList>
    </citation>
    <scope>NUCLEOTIDE SEQUENCE [LARGE SCALE GENOMIC DNA]</scope>
    <source>
        <strain evidence="3 4">X4EP2</strain>
    </source>
</reference>
<feature type="domain" description="GFO/IDH/MocA-like oxidoreductase" evidence="2">
    <location>
        <begin position="150"/>
        <end position="280"/>
    </location>
</feature>
<dbReference type="PANTHER" id="PTHR43818:SF12">
    <property type="entry name" value="NADH-DEPENDENT DEHYDROGENASE-RELATED"/>
    <property type="match status" value="1"/>
</dbReference>
<evidence type="ECO:0000313" key="3">
    <source>
        <dbReference type="EMBL" id="NYF80783.1"/>
    </source>
</evidence>
<dbReference type="Gene3D" id="3.30.360.10">
    <property type="entry name" value="Dihydrodipicolinate Reductase, domain 2"/>
    <property type="match status" value="1"/>
</dbReference>
<evidence type="ECO:0000313" key="4">
    <source>
        <dbReference type="Proteomes" id="UP000589520"/>
    </source>
</evidence>
<dbReference type="SUPFAM" id="SSF51735">
    <property type="entry name" value="NAD(P)-binding Rossmann-fold domains"/>
    <property type="match status" value="1"/>
</dbReference>
<keyword evidence="4" id="KW-1185">Reference proteome</keyword>
<dbReference type="AlphaFoldDB" id="A0A7Y9PJ00"/>
<dbReference type="GO" id="GO:0000166">
    <property type="term" value="F:nucleotide binding"/>
    <property type="evidence" value="ECO:0007669"/>
    <property type="project" value="InterPro"/>
</dbReference>
<protein>
    <submittedName>
        <fullName evidence="3">Putative dehydrogenase</fullName>
    </submittedName>
</protein>
<dbReference type="Gene3D" id="3.40.50.720">
    <property type="entry name" value="NAD(P)-binding Rossmann-like Domain"/>
    <property type="match status" value="1"/>
</dbReference>